<dbReference type="EMBL" id="RBZY01000019">
    <property type="protein sequence ID" value="RWR19975.1"/>
    <property type="molecule type" value="Genomic_DNA"/>
</dbReference>
<comment type="caution">
    <text evidence="1">The sequence shown here is derived from an EMBL/GenBank/DDBJ whole genome shotgun (WGS) entry which is preliminary data.</text>
</comment>
<proteinExistence type="predicted"/>
<dbReference type="AlphaFoldDB" id="A0A3S3KZ49"/>
<protein>
    <submittedName>
        <fullName evidence="1">Uncharacterized protein</fullName>
    </submittedName>
</protein>
<accession>A0A3S3KZ49</accession>
<dbReference type="InterPro" id="IPR013320">
    <property type="entry name" value="ConA-like_dom_sf"/>
</dbReference>
<reference evidence="1 2" key="1">
    <citation type="journal article" date="2018" name="Front. Microbiol.">
        <title>Novel Insights Into Bacterial Dimethylsulfoniopropionate Catabolism in the East China Sea.</title>
        <authorList>
            <person name="Liu J."/>
            <person name="Liu J."/>
            <person name="Zhang S.H."/>
            <person name="Liang J."/>
            <person name="Lin H."/>
            <person name="Song D."/>
            <person name="Yang G.P."/>
            <person name="Todd J.D."/>
            <person name="Zhang X.H."/>
        </authorList>
    </citation>
    <scope>NUCLEOTIDE SEQUENCE [LARGE SCALE GENOMIC DNA]</scope>
    <source>
        <strain evidence="1 2">ZYFD042</strain>
    </source>
</reference>
<organism evidence="1 2">
    <name type="scientific">Microbacterium enclense</name>
    <dbReference type="NCBI Taxonomy" id="993073"/>
    <lineage>
        <taxon>Bacteria</taxon>
        <taxon>Bacillati</taxon>
        <taxon>Actinomycetota</taxon>
        <taxon>Actinomycetes</taxon>
        <taxon>Micrococcales</taxon>
        <taxon>Microbacteriaceae</taxon>
        <taxon>Microbacterium</taxon>
    </lineage>
</organism>
<gene>
    <name evidence="1" type="ORF">D8Y23_06940</name>
</gene>
<dbReference type="Gene3D" id="2.60.120.200">
    <property type="match status" value="1"/>
</dbReference>
<evidence type="ECO:0000313" key="1">
    <source>
        <dbReference type="EMBL" id="RWR19975.1"/>
    </source>
</evidence>
<name>A0A3S3KZ49_9MICO</name>
<dbReference type="SUPFAM" id="SSF49899">
    <property type="entry name" value="Concanavalin A-like lectins/glucanases"/>
    <property type="match status" value="1"/>
</dbReference>
<evidence type="ECO:0000313" key="2">
    <source>
        <dbReference type="Proteomes" id="UP000285970"/>
    </source>
</evidence>
<dbReference type="Proteomes" id="UP000285970">
    <property type="component" value="Unassembled WGS sequence"/>
</dbReference>
<sequence length="184" mass="20330">MQTATYSGPVGSDRGTHRHRAENLVVHTPVPTRLGFAPRAGRVEVTLRASADPDCMTAIWLVGTEHQDPRECGEICVAEIDADTVRLRTRTRCGINAHLDDRLTTDMIATTVPYDTRRPLTWSVEWGGGVTFIGCENRVIATFDQAPTYALMLLIDVFDLSSGRGTYPTSAVLHHARAWSRDSH</sequence>